<evidence type="ECO:0000313" key="2">
    <source>
        <dbReference type="Proteomes" id="UP000427906"/>
    </source>
</evidence>
<gene>
    <name evidence="1" type="ORF">DSCA_27820</name>
</gene>
<keyword evidence="2" id="KW-1185">Reference proteome</keyword>
<dbReference type="EMBL" id="AP021874">
    <property type="protein sequence ID" value="BBO68852.1"/>
    <property type="molecule type" value="Genomic_DNA"/>
</dbReference>
<accession>A0A5K7YGW7</accession>
<sequence length="201" mass="23369">MKTTYTKETRSKAKVVCRLFDSRYRLAILVLIILPFLLASCGLKPLYYDGIYHGRVIDSKSNEPIEGAVVLGVWYKEFWTAGGTIREFYDTRETVTDENGEFKVWGMGPRVMTFLEGMYVVVLKVGYENVGLRSWESLKNSIYYRDRVKWDGGKAVIPLDKWNIEQRRKRFSVRVGAIPDEKQRLLLDEISKEKAEIKKQP</sequence>
<protein>
    <submittedName>
        <fullName evidence="1">Lipoprotein</fullName>
    </submittedName>
</protein>
<proteinExistence type="predicted"/>
<name>A0A5K7YGW7_9BACT</name>
<dbReference type="AlphaFoldDB" id="A0A5K7YGW7"/>
<reference evidence="1 2" key="1">
    <citation type="submission" date="2019-11" db="EMBL/GenBank/DDBJ databases">
        <title>Comparative genomics of hydrocarbon-degrading Desulfosarcina strains.</title>
        <authorList>
            <person name="Watanabe M."/>
            <person name="Kojima H."/>
            <person name="Fukui M."/>
        </authorList>
    </citation>
    <scope>NUCLEOTIDE SEQUENCE [LARGE SCALE GENOMIC DNA]</scope>
    <source>
        <strain evidence="1 2">PL12</strain>
    </source>
</reference>
<dbReference type="Proteomes" id="UP000427906">
    <property type="component" value="Chromosome"/>
</dbReference>
<dbReference type="KEGG" id="dalk:DSCA_27820"/>
<dbReference type="OrthoDB" id="5427033at2"/>
<keyword evidence="1" id="KW-0449">Lipoprotein</keyword>
<evidence type="ECO:0000313" key="1">
    <source>
        <dbReference type="EMBL" id="BBO68852.1"/>
    </source>
</evidence>
<organism evidence="1 2">
    <name type="scientific">Desulfosarcina alkanivorans</name>
    <dbReference type="NCBI Taxonomy" id="571177"/>
    <lineage>
        <taxon>Bacteria</taxon>
        <taxon>Pseudomonadati</taxon>
        <taxon>Thermodesulfobacteriota</taxon>
        <taxon>Desulfobacteria</taxon>
        <taxon>Desulfobacterales</taxon>
        <taxon>Desulfosarcinaceae</taxon>
        <taxon>Desulfosarcina</taxon>
    </lineage>
</organism>
<dbReference type="RefSeq" id="WP_155316956.1">
    <property type="nucleotide sequence ID" value="NZ_AP021874.1"/>
</dbReference>